<gene>
    <name evidence="2" type="ORF">AWZ03_014741</name>
</gene>
<evidence type="ECO:0000313" key="3">
    <source>
        <dbReference type="Proteomes" id="UP000295192"/>
    </source>
</evidence>
<evidence type="ECO:0000313" key="2">
    <source>
        <dbReference type="EMBL" id="TDG38836.1"/>
    </source>
</evidence>
<evidence type="ECO:0008006" key="4">
    <source>
        <dbReference type="Google" id="ProtNLM"/>
    </source>
</evidence>
<accession>A0A484AQW3</accession>
<proteinExistence type="predicted"/>
<reference evidence="2 3" key="1">
    <citation type="journal article" date="2019" name="J. Hered.">
        <title>An Improved Genome Assembly for Drosophila navojoa, the Basal Species in the mojavensis Cluster.</title>
        <authorList>
            <person name="Vanderlinde T."/>
            <person name="Dupim E.G."/>
            <person name="Nazario-Yepiz N.O."/>
            <person name="Carvalho A.B."/>
        </authorList>
    </citation>
    <scope>NUCLEOTIDE SEQUENCE [LARGE SCALE GENOMIC DNA]</scope>
    <source>
        <strain evidence="2">Navoj_Jal97</strain>
        <tissue evidence="2">Whole organism</tissue>
    </source>
</reference>
<organism evidence="2 3">
    <name type="scientific">Drosophila navojoa</name>
    <name type="common">Fruit fly</name>
    <dbReference type="NCBI Taxonomy" id="7232"/>
    <lineage>
        <taxon>Eukaryota</taxon>
        <taxon>Metazoa</taxon>
        <taxon>Ecdysozoa</taxon>
        <taxon>Arthropoda</taxon>
        <taxon>Hexapoda</taxon>
        <taxon>Insecta</taxon>
        <taxon>Pterygota</taxon>
        <taxon>Neoptera</taxon>
        <taxon>Endopterygota</taxon>
        <taxon>Diptera</taxon>
        <taxon>Brachycera</taxon>
        <taxon>Muscomorpha</taxon>
        <taxon>Ephydroidea</taxon>
        <taxon>Drosophilidae</taxon>
        <taxon>Drosophila</taxon>
    </lineage>
</organism>
<feature type="region of interest" description="Disordered" evidence="1">
    <location>
        <begin position="1"/>
        <end position="26"/>
    </location>
</feature>
<feature type="compositionally biased region" description="Low complexity" evidence="1">
    <location>
        <begin position="7"/>
        <end position="23"/>
    </location>
</feature>
<keyword evidence="3" id="KW-1185">Reference proteome</keyword>
<comment type="caution">
    <text evidence="2">The sequence shown here is derived from an EMBL/GenBank/DDBJ whole genome shotgun (WGS) entry which is preliminary data.</text>
</comment>
<protein>
    <recommendedName>
        <fullName evidence="4">Pre-C2HC domain-containing protein</fullName>
    </recommendedName>
</protein>
<evidence type="ECO:0000256" key="1">
    <source>
        <dbReference type="SAM" id="MobiDB-lite"/>
    </source>
</evidence>
<dbReference type="EMBL" id="LSRL02001833">
    <property type="protein sequence ID" value="TDG38836.1"/>
    <property type="molecule type" value="Genomic_DNA"/>
</dbReference>
<sequence length="139" mass="15931">MSLTMKQTGTPPQHQQQQQQPVTNEAVTKQKTPAIFLPLVTDVVQLLDKLNKHPAVKRFSTKATGGAGRELRILCHDLDTYNAVLSVLHQEKLQLYTHQPRQLKGDRVVLKHFHHSTPRAWLRVQVHALGFVTRFVRVY</sequence>
<dbReference type="AlphaFoldDB" id="A0A484AQW3"/>
<dbReference type="Proteomes" id="UP000295192">
    <property type="component" value="Unassembled WGS sequence"/>
</dbReference>
<name>A0A484AQW3_DRONA</name>